<evidence type="ECO:0000313" key="2">
    <source>
        <dbReference type="Proteomes" id="UP000887566"/>
    </source>
</evidence>
<dbReference type="WBParaSite" id="PSAMB.scaffold56size92332.g1271.t1">
    <property type="protein sequence ID" value="PSAMB.scaffold56size92332.g1271.t1"/>
    <property type="gene ID" value="PSAMB.scaffold56size92332.g1271"/>
</dbReference>
<dbReference type="InterPro" id="IPR026302">
    <property type="entry name" value="NEDD4-bd_p2"/>
</dbReference>
<dbReference type="PANTHER" id="PTHR13308">
    <property type="entry name" value="NEDD4-BINDING PROTEIN 2-LIKE 1"/>
    <property type="match status" value="1"/>
</dbReference>
<dbReference type="Proteomes" id="UP000887566">
    <property type="component" value="Unplaced"/>
</dbReference>
<protein>
    <submittedName>
        <fullName evidence="3">Uncharacterized protein</fullName>
    </submittedName>
</protein>
<feature type="compositionally biased region" description="Low complexity" evidence="1">
    <location>
        <begin position="1"/>
        <end position="13"/>
    </location>
</feature>
<feature type="region of interest" description="Disordered" evidence="1">
    <location>
        <begin position="1"/>
        <end position="22"/>
    </location>
</feature>
<dbReference type="Gene3D" id="3.40.50.300">
    <property type="entry name" value="P-loop containing nucleotide triphosphate hydrolases"/>
    <property type="match status" value="1"/>
</dbReference>
<dbReference type="AlphaFoldDB" id="A0A914WY62"/>
<dbReference type="PANTHER" id="PTHR13308:SF40">
    <property type="entry name" value="NEDD4-BINDING PROTEIN 2-LIKE 1"/>
    <property type="match status" value="1"/>
</dbReference>
<proteinExistence type="predicted"/>
<accession>A0A914WY62</accession>
<keyword evidence="2" id="KW-1185">Reference proteome</keyword>
<evidence type="ECO:0000313" key="3">
    <source>
        <dbReference type="WBParaSite" id="PSAMB.scaffold56size92332.g1271.t1"/>
    </source>
</evidence>
<sequence length="138" mass="15123">MSQSCSSQSSPSSTNERGNGEHSQCFEADAPLDAILSCIELHHKVLILMRGLPGSGKSYLARNLEKRGLNGRVFSTDDFFCSPNGSYVFDQNKLSDYHAQNVGRVRDAIGEDRTPVIVDNTNVFGVHMKPYANLVSLS</sequence>
<organism evidence="2 3">
    <name type="scientific">Plectus sambesii</name>
    <dbReference type="NCBI Taxonomy" id="2011161"/>
    <lineage>
        <taxon>Eukaryota</taxon>
        <taxon>Metazoa</taxon>
        <taxon>Ecdysozoa</taxon>
        <taxon>Nematoda</taxon>
        <taxon>Chromadorea</taxon>
        <taxon>Plectida</taxon>
        <taxon>Plectina</taxon>
        <taxon>Plectoidea</taxon>
        <taxon>Plectidae</taxon>
        <taxon>Plectus</taxon>
    </lineage>
</organism>
<dbReference type="Pfam" id="PF13671">
    <property type="entry name" value="AAA_33"/>
    <property type="match status" value="1"/>
</dbReference>
<evidence type="ECO:0000256" key="1">
    <source>
        <dbReference type="SAM" id="MobiDB-lite"/>
    </source>
</evidence>
<name>A0A914WY62_9BILA</name>
<reference evidence="3" key="1">
    <citation type="submission" date="2022-11" db="UniProtKB">
        <authorList>
            <consortium name="WormBaseParasite"/>
        </authorList>
    </citation>
    <scope>IDENTIFICATION</scope>
</reference>
<dbReference type="InterPro" id="IPR027417">
    <property type="entry name" value="P-loop_NTPase"/>
</dbReference>
<dbReference type="SUPFAM" id="SSF52540">
    <property type="entry name" value="P-loop containing nucleoside triphosphate hydrolases"/>
    <property type="match status" value="1"/>
</dbReference>